<dbReference type="EMBL" id="FNJL01000024">
    <property type="protein sequence ID" value="SDP75511.1"/>
    <property type="molecule type" value="Genomic_DNA"/>
</dbReference>
<keyword evidence="3" id="KW-1185">Reference proteome</keyword>
<evidence type="ECO:0000313" key="2">
    <source>
        <dbReference type="EMBL" id="SDP75511.1"/>
    </source>
</evidence>
<keyword evidence="1" id="KW-0472">Membrane</keyword>
<gene>
    <name evidence="2" type="ORF">SAMN04489708_12476</name>
</gene>
<dbReference type="PANTHER" id="PTHR34351:SF1">
    <property type="entry name" value="SLR1927 PROTEIN"/>
    <property type="match status" value="1"/>
</dbReference>
<organism evidence="2 3">
    <name type="scientific">Paracidovorax cattleyae</name>
    <dbReference type="NCBI Taxonomy" id="80868"/>
    <lineage>
        <taxon>Bacteria</taxon>
        <taxon>Pseudomonadati</taxon>
        <taxon>Pseudomonadota</taxon>
        <taxon>Betaproteobacteria</taxon>
        <taxon>Burkholderiales</taxon>
        <taxon>Comamonadaceae</taxon>
        <taxon>Paracidovorax</taxon>
    </lineage>
</organism>
<dbReference type="OrthoDB" id="5298497at2"/>
<feature type="transmembrane region" description="Helical" evidence="1">
    <location>
        <begin position="76"/>
        <end position="95"/>
    </location>
</feature>
<protein>
    <submittedName>
        <fullName evidence="2">Uncharacterized conserved protein, DUF58 family, contains vWF domain</fullName>
    </submittedName>
</protein>
<dbReference type="PANTHER" id="PTHR34351">
    <property type="entry name" value="SLR1927 PROTEIN-RELATED"/>
    <property type="match status" value="1"/>
</dbReference>
<name>A0A1H0VAX2_9BURK</name>
<dbReference type="AlphaFoldDB" id="A0A1H0VAX2"/>
<accession>A0A1H0VAX2</accession>
<sequence>MTSATGDTLPRTASPRNPIAALRGRLQRWWQARLPRTDTTLLTQRNVYILPTGAGWMLALTLLVLLVASINFQLNLGYLLTFLLAGSAVAGMHVCHATLRGLTLHLLPPEPCFLGQSAVFEIQLSSTRKSPRHGIALAVHDGGAPRWAWTDVPAQGTASVQVAFQPQRRGLHDVPLITAETRFPLGTFRVWTLWRPAAQVLVYPRPELPPPPLPAGEPSPCGAGSAPAQGIGEFDGVRAYRRGDPLKLVVWKKAARSIATGTDDLVSRDAQQTRRQELWLDMALTSLTDPEARISRLASWVLQAERQDLDYGLRLPSGEIPQGSGPAHERRCLEALALC</sequence>
<keyword evidence="1" id="KW-1133">Transmembrane helix</keyword>
<reference evidence="3" key="1">
    <citation type="submission" date="2016-10" db="EMBL/GenBank/DDBJ databases">
        <authorList>
            <person name="Varghese N."/>
            <person name="Submissions S."/>
        </authorList>
    </citation>
    <scope>NUCLEOTIDE SEQUENCE [LARGE SCALE GENOMIC DNA]</scope>
    <source>
        <strain evidence="3">DSM 17101</strain>
    </source>
</reference>
<dbReference type="Proteomes" id="UP000199317">
    <property type="component" value="Unassembled WGS sequence"/>
</dbReference>
<evidence type="ECO:0000256" key="1">
    <source>
        <dbReference type="SAM" id="Phobius"/>
    </source>
</evidence>
<evidence type="ECO:0000313" key="3">
    <source>
        <dbReference type="Proteomes" id="UP000199317"/>
    </source>
</evidence>
<dbReference type="RefSeq" id="WP_092837027.1">
    <property type="nucleotide sequence ID" value="NZ_FNJL01000024.1"/>
</dbReference>
<feature type="transmembrane region" description="Helical" evidence="1">
    <location>
        <begin position="47"/>
        <end position="70"/>
    </location>
</feature>
<keyword evidence="1" id="KW-0812">Transmembrane</keyword>
<proteinExistence type="predicted"/>